<name>A0A0M9AAK7_9HYME</name>
<dbReference type="AlphaFoldDB" id="A0A0M9AAK7"/>
<feature type="compositionally biased region" description="Basic and acidic residues" evidence="1">
    <location>
        <begin position="95"/>
        <end position="106"/>
    </location>
</feature>
<feature type="compositionally biased region" description="Basic residues" evidence="1">
    <location>
        <begin position="158"/>
        <end position="167"/>
    </location>
</feature>
<dbReference type="OrthoDB" id="10071890at2759"/>
<dbReference type="PANTHER" id="PTHR13884:SF9">
    <property type="entry name" value="PROTEIN CBG13449"/>
    <property type="match status" value="1"/>
</dbReference>
<protein>
    <submittedName>
        <fullName evidence="2">Uncharacterized protein</fullName>
    </submittedName>
</protein>
<feature type="compositionally biased region" description="Basic and acidic residues" evidence="1">
    <location>
        <begin position="168"/>
        <end position="179"/>
    </location>
</feature>
<dbReference type="EMBL" id="KQ435714">
    <property type="protein sequence ID" value="KOX79239.1"/>
    <property type="molecule type" value="Genomic_DNA"/>
</dbReference>
<evidence type="ECO:0000313" key="2">
    <source>
        <dbReference type="EMBL" id="KOX79239.1"/>
    </source>
</evidence>
<sequence length="196" mass="22468">MGARTSPSRFSYNNKRLGRTICEITSKGDFSWLFVDVTWYGYINADFRKYRVSVYHLPAIKKFRHQSKGSESCEGVKDAVEGILESENLNVQESKSSRVQESKSPRVQESQIQRIQEFKTRTVRKSRNPGVKKSNGPKVEESKSPGVQSRRIQESKSPRNKQSKSRRIKESKSSRIEASRRELLRVVAQLKSSVAN</sequence>
<reference evidence="2 3" key="1">
    <citation type="submission" date="2015-07" db="EMBL/GenBank/DDBJ databases">
        <title>The genome of Melipona quadrifasciata.</title>
        <authorList>
            <person name="Pan H."/>
            <person name="Kapheim K."/>
        </authorList>
    </citation>
    <scope>NUCLEOTIDE SEQUENCE [LARGE SCALE GENOMIC DNA]</scope>
    <source>
        <strain evidence="2">0111107301</strain>
        <tissue evidence="2">Whole body</tissue>
    </source>
</reference>
<proteinExistence type="predicted"/>
<evidence type="ECO:0000313" key="3">
    <source>
        <dbReference type="Proteomes" id="UP000053105"/>
    </source>
</evidence>
<organism evidence="2 3">
    <name type="scientific">Melipona quadrifasciata</name>
    <dbReference type="NCBI Taxonomy" id="166423"/>
    <lineage>
        <taxon>Eukaryota</taxon>
        <taxon>Metazoa</taxon>
        <taxon>Ecdysozoa</taxon>
        <taxon>Arthropoda</taxon>
        <taxon>Hexapoda</taxon>
        <taxon>Insecta</taxon>
        <taxon>Pterygota</taxon>
        <taxon>Neoptera</taxon>
        <taxon>Endopterygota</taxon>
        <taxon>Hymenoptera</taxon>
        <taxon>Apocrita</taxon>
        <taxon>Aculeata</taxon>
        <taxon>Apoidea</taxon>
        <taxon>Anthophila</taxon>
        <taxon>Apidae</taxon>
        <taxon>Melipona</taxon>
    </lineage>
</organism>
<feature type="region of interest" description="Disordered" evidence="1">
    <location>
        <begin position="91"/>
        <end position="179"/>
    </location>
</feature>
<gene>
    <name evidence="2" type="ORF">WN51_07241</name>
</gene>
<dbReference type="Proteomes" id="UP000053105">
    <property type="component" value="Unassembled WGS sequence"/>
</dbReference>
<accession>A0A0M9AAK7</accession>
<dbReference type="InterPro" id="IPR053236">
    <property type="entry name" value="Cornifin"/>
</dbReference>
<evidence type="ECO:0000256" key="1">
    <source>
        <dbReference type="SAM" id="MobiDB-lite"/>
    </source>
</evidence>
<dbReference type="PANTHER" id="PTHR13884">
    <property type="entry name" value="DUF853 DOMAIN-CONTAINING PROTEIN"/>
    <property type="match status" value="1"/>
</dbReference>
<keyword evidence="3" id="KW-1185">Reference proteome</keyword>